<feature type="domain" description="GP-PDE" evidence="1">
    <location>
        <begin position="11"/>
        <end position="278"/>
    </location>
</feature>
<keyword evidence="3" id="KW-1185">Reference proteome</keyword>
<evidence type="ECO:0000259" key="1">
    <source>
        <dbReference type="PROSITE" id="PS51704"/>
    </source>
</evidence>
<proteinExistence type="predicted"/>
<protein>
    <submittedName>
        <fullName evidence="2">Glycerophosphodiester phosphodiesterase</fullName>
    </submittedName>
</protein>
<evidence type="ECO:0000313" key="3">
    <source>
        <dbReference type="Proteomes" id="UP000798808"/>
    </source>
</evidence>
<dbReference type="InterPro" id="IPR017946">
    <property type="entry name" value="PLC-like_Pdiesterase_TIM-brl"/>
</dbReference>
<evidence type="ECO:0000313" key="2">
    <source>
        <dbReference type="EMBL" id="MTI24357.1"/>
    </source>
</evidence>
<comment type="caution">
    <text evidence="2">The sequence shown here is derived from an EMBL/GenBank/DDBJ whole genome shotgun (WGS) entry which is preliminary data.</text>
</comment>
<dbReference type="SUPFAM" id="SSF51695">
    <property type="entry name" value="PLC-like phosphodiesterases"/>
    <property type="match status" value="1"/>
</dbReference>
<dbReference type="PROSITE" id="PS51704">
    <property type="entry name" value="GP_PDE"/>
    <property type="match status" value="1"/>
</dbReference>
<dbReference type="Proteomes" id="UP000798808">
    <property type="component" value="Unassembled WGS sequence"/>
</dbReference>
<gene>
    <name evidence="2" type="ORF">E1163_05310</name>
</gene>
<accession>A0ABW9RKI1</accession>
<reference evidence="2 3" key="1">
    <citation type="submission" date="2019-02" db="EMBL/GenBank/DDBJ databases">
        <authorList>
            <person name="Goldberg S.R."/>
            <person name="Haltli B.A."/>
            <person name="Correa H."/>
            <person name="Russell K.G."/>
        </authorList>
    </citation>
    <scope>NUCLEOTIDE SEQUENCE [LARGE SCALE GENOMIC DNA]</scope>
    <source>
        <strain evidence="2 3">JCM 16186</strain>
    </source>
</reference>
<dbReference type="EMBL" id="SMLW01000401">
    <property type="protein sequence ID" value="MTI24357.1"/>
    <property type="molecule type" value="Genomic_DNA"/>
</dbReference>
<dbReference type="InterPro" id="IPR030395">
    <property type="entry name" value="GP_PDE_dom"/>
</dbReference>
<dbReference type="Gene3D" id="3.20.20.190">
    <property type="entry name" value="Phosphatidylinositol (PI) phosphodiesterase"/>
    <property type="match status" value="1"/>
</dbReference>
<dbReference type="CDD" id="cd08567">
    <property type="entry name" value="GDPD_SpGDE_like"/>
    <property type="match status" value="1"/>
</dbReference>
<organism evidence="2 3">
    <name type="scientific">Fulvivirga kasyanovii</name>
    <dbReference type="NCBI Taxonomy" id="396812"/>
    <lineage>
        <taxon>Bacteria</taxon>
        <taxon>Pseudomonadati</taxon>
        <taxon>Bacteroidota</taxon>
        <taxon>Cytophagia</taxon>
        <taxon>Cytophagales</taxon>
        <taxon>Fulvivirgaceae</taxon>
        <taxon>Fulvivirga</taxon>
    </lineage>
</organism>
<sequence>MAPFISNAQKVDIQGHRGARGMMPENTIPAFKYALDQGVTTLELDVVITKDKKVVVSHEPWMSPEICLTPDNAEFKDDKKYNIYSMTYDEVKAFDCGYLNSTRFPQQQKLHVSKPLLSDVIKEVEKHIKSYTQYEVDYNIEIKSTRDGDGKSHPEVQEFSDLVYKTIDQYLPMSRIVIQSFDFRVLQYWHEKYPEVRLAALVENTRSIETNMANIGFKPRIYSPYYKLLTKNKVKELHDMGIKVIPWTVNEAKEMKQLIEWGVDGIITDYPNIANQLGLTRPN</sequence>
<dbReference type="PANTHER" id="PTHR46211:SF14">
    <property type="entry name" value="GLYCEROPHOSPHODIESTER PHOSPHODIESTERASE"/>
    <property type="match status" value="1"/>
</dbReference>
<dbReference type="Pfam" id="PF03009">
    <property type="entry name" value="GDPD"/>
    <property type="match status" value="1"/>
</dbReference>
<dbReference type="PANTHER" id="PTHR46211">
    <property type="entry name" value="GLYCEROPHOSPHORYL DIESTER PHOSPHODIESTERASE"/>
    <property type="match status" value="1"/>
</dbReference>
<name>A0ABW9RKI1_9BACT</name>